<dbReference type="GO" id="GO:0005524">
    <property type="term" value="F:ATP binding"/>
    <property type="evidence" value="ECO:0007669"/>
    <property type="project" value="UniProtKB-KW"/>
</dbReference>
<evidence type="ECO:0000256" key="2">
    <source>
        <dbReference type="ARBA" id="ARBA00022741"/>
    </source>
</evidence>
<dbReference type="OrthoDB" id="5292475at2"/>
<dbReference type="Proteomes" id="UP000287198">
    <property type="component" value="Unassembled WGS sequence"/>
</dbReference>
<proteinExistence type="predicted"/>
<dbReference type="PANTHER" id="PTHR42794:SF1">
    <property type="entry name" value="HEMIN IMPORT ATP-BINDING PROTEIN HMUV"/>
    <property type="match status" value="1"/>
</dbReference>
<dbReference type="EMBL" id="PIPW01000005">
    <property type="protein sequence ID" value="RUO51362.1"/>
    <property type="molecule type" value="Genomic_DNA"/>
</dbReference>
<keyword evidence="2" id="KW-0547">Nucleotide-binding</keyword>
<dbReference type="Pfam" id="PF00005">
    <property type="entry name" value="ABC_tran"/>
    <property type="match status" value="1"/>
</dbReference>
<keyword evidence="3" id="KW-0067">ATP-binding</keyword>
<dbReference type="Gene3D" id="3.40.50.300">
    <property type="entry name" value="P-loop containing nucleotide triphosphate hydrolases"/>
    <property type="match status" value="1"/>
</dbReference>
<dbReference type="PANTHER" id="PTHR42794">
    <property type="entry name" value="HEMIN IMPORT ATP-BINDING PROTEIN HMUV"/>
    <property type="match status" value="1"/>
</dbReference>
<dbReference type="InterPro" id="IPR003439">
    <property type="entry name" value="ABC_transporter-like_ATP-bd"/>
</dbReference>
<gene>
    <name evidence="7" type="ORF">CWI69_11795</name>
</gene>
<dbReference type="InterPro" id="IPR003593">
    <property type="entry name" value="AAA+_ATPase"/>
</dbReference>
<evidence type="ECO:0000259" key="6">
    <source>
        <dbReference type="PROSITE" id="PS50893"/>
    </source>
</evidence>
<dbReference type="InterPro" id="IPR027417">
    <property type="entry name" value="P-loop_NTPase"/>
</dbReference>
<evidence type="ECO:0000313" key="7">
    <source>
        <dbReference type="EMBL" id="RUO51362.1"/>
    </source>
</evidence>
<dbReference type="RefSeq" id="WP_126764533.1">
    <property type="nucleotide sequence ID" value="NZ_JBHLTZ010000002.1"/>
</dbReference>
<evidence type="ECO:0000256" key="1">
    <source>
        <dbReference type="ARBA" id="ARBA00022448"/>
    </source>
</evidence>
<evidence type="ECO:0000256" key="3">
    <source>
        <dbReference type="ARBA" id="ARBA00022840"/>
    </source>
</evidence>
<name>A0A432XRN9_9GAMM</name>
<dbReference type="SMART" id="SM00382">
    <property type="entry name" value="AAA"/>
    <property type="match status" value="1"/>
</dbReference>
<evidence type="ECO:0000256" key="4">
    <source>
        <dbReference type="ARBA" id="ARBA00022967"/>
    </source>
</evidence>
<sequence length="250" mass="26939">MSLKVTHLAYQERLQKVSFAAQPGELVGILGANGAGKSTLLQLLCGLLKPTAGAVTFAGSEISQMSALAQRQLLGYLPQAPHAEAAISVEHFLRAGMVNLQLRSPESELQRVVQTLRIETLLARGVHQLSGGEQRRVHIARALLGDQPWLICDEPTASLDLYYQLQVMEILREQAGQGKLVTVAMHDLGLAARYCDRLLLLDGGELLAQGAPAAVLSDANLAQAYKIKARWLCTEDGVTLLPSLLTDAES</sequence>
<keyword evidence="1" id="KW-0813">Transport</keyword>
<feature type="domain" description="ABC transporter" evidence="6">
    <location>
        <begin position="3"/>
        <end position="228"/>
    </location>
</feature>
<dbReference type="SUPFAM" id="SSF52540">
    <property type="entry name" value="P-loop containing nucleoside triphosphate hydrolases"/>
    <property type="match status" value="1"/>
</dbReference>
<evidence type="ECO:0000256" key="5">
    <source>
        <dbReference type="ARBA" id="ARBA00037066"/>
    </source>
</evidence>
<protein>
    <submittedName>
        <fullName evidence="7">Iron ABC transporter</fullName>
    </submittedName>
</protein>
<keyword evidence="8" id="KW-1185">Reference proteome</keyword>
<comment type="function">
    <text evidence="5">Part of the ABC transporter complex HmuTUV involved in hemin import. Responsible for energy coupling to the transport system.</text>
</comment>
<accession>A0A432XRN9</accession>
<evidence type="ECO:0000313" key="8">
    <source>
        <dbReference type="Proteomes" id="UP000287198"/>
    </source>
</evidence>
<keyword evidence="4" id="KW-1278">Translocase</keyword>
<organism evidence="7 8">
    <name type="scientific">Pseudidiomarina halophila</name>
    <dbReference type="NCBI Taxonomy" id="1449799"/>
    <lineage>
        <taxon>Bacteria</taxon>
        <taxon>Pseudomonadati</taxon>
        <taxon>Pseudomonadota</taxon>
        <taxon>Gammaproteobacteria</taxon>
        <taxon>Alteromonadales</taxon>
        <taxon>Idiomarinaceae</taxon>
        <taxon>Pseudidiomarina</taxon>
    </lineage>
</organism>
<dbReference type="GO" id="GO:0016887">
    <property type="term" value="F:ATP hydrolysis activity"/>
    <property type="evidence" value="ECO:0007669"/>
    <property type="project" value="InterPro"/>
</dbReference>
<comment type="caution">
    <text evidence="7">The sequence shown here is derived from an EMBL/GenBank/DDBJ whole genome shotgun (WGS) entry which is preliminary data.</text>
</comment>
<dbReference type="PROSITE" id="PS50893">
    <property type="entry name" value="ABC_TRANSPORTER_2"/>
    <property type="match status" value="1"/>
</dbReference>
<dbReference type="AlphaFoldDB" id="A0A432XRN9"/>
<reference evidence="8" key="1">
    <citation type="journal article" date="2018" name="Front. Microbiol.">
        <title>Genome-Based Analysis Reveals the Taxonomy and Diversity of the Family Idiomarinaceae.</title>
        <authorList>
            <person name="Liu Y."/>
            <person name="Lai Q."/>
            <person name="Shao Z."/>
        </authorList>
    </citation>
    <scope>NUCLEOTIDE SEQUENCE [LARGE SCALE GENOMIC DNA]</scope>
    <source>
        <strain evidence="8">BH195</strain>
    </source>
</reference>